<feature type="domain" description="ABC transporter" evidence="9">
    <location>
        <begin position="5"/>
        <end position="237"/>
    </location>
</feature>
<dbReference type="GO" id="GO:0015697">
    <property type="term" value="P:quaternary ammonium group transport"/>
    <property type="evidence" value="ECO:0007669"/>
    <property type="project" value="UniProtKB-ARBA"/>
</dbReference>
<dbReference type="SMART" id="SM00382">
    <property type="entry name" value="AAA"/>
    <property type="match status" value="1"/>
</dbReference>
<gene>
    <name evidence="10" type="ORF">FKR84_00355</name>
</gene>
<proteinExistence type="predicted"/>
<dbReference type="PANTHER" id="PTHR42781">
    <property type="entry name" value="SPERMIDINE/PUTRESCINE IMPORT ATP-BINDING PROTEIN POTA"/>
    <property type="match status" value="1"/>
</dbReference>
<dbReference type="CDD" id="cd03259">
    <property type="entry name" value="ABC_Carb_Solutes_like"/>
    <property type="match status" value="1"/>
</dbReference>
<dbReference type="Pfam" id="PF00005">
    <property type="entry name" value="ABC_tran"/>
    <property type="match status" value="1"/>
</dbReference>
<dbReference type="PROSITE" id="PS50893">
    <property type="entry name" value="ABC_TRANSPORTER_2"/>
    <property type="match status" value="1"/>
</dbReference>
<keyword evidence="7" id="KW-0406">Ion transport</keyword>
<name>A0A507ZVI1_9FLAO</name>
<evidence type="ECO:0000256" key="7">
    <source>
        <dbReference type="ARBA" id="ARBA00023065"/>
    </source>
</evidence>
<dbReference type="GO" id="GO:0016020">
    <property type="term" value="C:membrane"/>
    <property type="evidence" value="ECO:0007669"/>
    <property type="project" value="InterPro"/>
</dbReference>
<dbReference type="InterPro" id="IPR015853">
    <property type="entry name" value="ABC_transpr_FbpC"/>
</dbReference>
<keyword evidence="3" id="KW-0410">Iron transport</keyword>
<protein>
    <submittedName>
        <fullName evidence="10">ABC transporter ATP-binding protein</fullName>
    </submittedName>
</protein>
<evidence type="ECO:0000313" key="11">
    <source>
        <dbReference type="Proteomes" id="UP000317169"/>
    </source>
</evidence>
<keyword evidence="4" id="KW-0547">Nucleotide-binding</keyword>
<keyword evidence="5 10" id="KW-0067">ATP-binding</keyword>
<evidence type="ECO:0000256" key="8">
    <source>
        <dbReference type="ARBA" id="ARBA00023136"/>
    </source>
</evidence>
<dbReference type="InterPro" id="IPR017871">
    <property type="entry name" value="ABC_transporter-like_CS"/>
</dbReference>
<sequence>MNRMLTIEALSKSYDKGKNNALDNVTIHLKAGDVCAIVGESGSGKTTLVRLIAGLERPDEGSISLNGKVIASVKKFVQPEKRKIGLVFQEYALFPHLTISENILYGISKLKNKKKRAQEMLDLVGLSDLGKRYPHQLSGGQQQRVALARALAPKPSLLILDEPFSNLDAMLRMQLRNEVFDIIKKTGVTVLFVTHDTQDALSVADEIMILQNGKVIQKDAAANLYVKPNTLYVASLFGNTVQINKNLQSAFKCPLNENCCHAIRNEKFKVFPTQEGADPKSIDECDYITKAEVIKKVVLGDSIQLLLKLESGEQLSVITQDSNIADFIYIGFNSKDILEFNEE</sequence>
<dbReference type="Proteomes" id="UP000317169">
    <property type="component" value="Unassembled WGS sequence"/>
</dbReference>
<keyword evidence="1" id="KW-0813">Transport</keyword>
<evidence type="ECO:0000256" key="6">
    <source>
        <dbReference type="ARBA" id="ARBA00023004"/>
    </source>
</evidence>
<dbReference type="AlphaFoldDB" id="A0A507ZVI1"/>
<comment type="caution">
    <text evidence="10">The sequence shown here is derived from an EMBL/GenBank/DDBJ whole genome shotgun (WGS) entry which is preliminary data.</text>
</comment>
<dbReference type="InterPro" id="IPR003593">
    <property type="entry name" value="AAA+_ATPase"/>
</dbReference>
<keyword evidence="2" id="KW-1003">Cell membrane</keyword>
<organism evidence="10 11">
    <name type="scientific">Haloflavibacter putidus</name>
    <dbReference type="NCBI Taxonomy" id="2576776"/>
    <lineage>
        <taxon>Bacteria</taxon>
        <taxon>Pseudomonadati</taxon>
        <taxon>Bacteroidota</taxon>
        <taxon>Flavobacteriia</taxon>
        <taxon>Flavobacteriales</taxon>
        <taxon>Flavobacteriaceae</taxon>
        <taxon>Haloflavibacter</taxon>
    </lineage>
</organism>
<dbReference type="EMBL" id="VIAR01000001">
    <property type="protein sequence ID" value="TQD40463.1"/>
    <property type="molecule type" value="Genomic_DNA"/>
</dbReference>
<dbReference type="GO" id="GO:0015408">
    <property type="term" value="F:ABC-type ferric iron transporter activity"/>
    <property type="evidence" value="ECO:0007669"/>
    <property type="project" value="InterPro"/>
</dbReference>
<evidence type="ECO:0000256" key="2">
    <source>
        <dbReference type="ARBA" id="ARBA00022475"/>
    </source>
</evidence>
<evidence type="ECO:0000256" key="1">
    <source>
        <dbReference type="ARBA" id="ARBA00022448"/>
    </source>
</evidence>
<keyword evidence="6" id="KW-0408">Iron</keyword>
<dbReference type="GO" id="GO:0005524">
    <property type="term" value="F:ATP binding"/>
    <property type="evidence" value="ECO:0007669"/>
    <property type="project" value="UniProtKB-KW"/>
</dbReference>
<keyword evidence="11" id="KW-1185">Reference proteome</keyword>
<evidence type="ECO:0000313" key="10">
    <source>
        <dbReference type="EMBL" id="TQD40463.1"/>
    </source>
</evidence>
<dbReference type="PROSITE" id="PS00211">
    <property type="entry name" value="ABC_TRANSPORTER_1"/>
    <property type="match status" value="1"/>
</dbReference>
<reference evidence="10 11" key="1">
    <citation type="submission" date="2019-06" db="EMBL/GenBank/DDBJ databases">
        <title>Flavibacter putida gen. nov., sp. nov., a novel marine bacterium of the family Flavobacteriaceae isolated from coastal seawater.</title>
        <authorList>
            <person name="Feng X."/>
        </authorList>
    </citation>
    <scope>NUCLEOTIDE SEQUENCE [LARGE SCALE GENOMIC DNA]</scope>
    <source>
        <strain evidence="10 11">PLHSN227</strain>
    </source>
</reference>
<dbReference type="FunFam" id="3.40.50.300:FF:000425">
    <property type="entry name" value="Probable ABC transporter, ATP-binding subunit"/>
    <property type="match status" value="1"/>
</dbReference>
<dbReference type="SUPFAM" id="SSF52540">
    <property type="entry name" value="P-loop containing nucleoside triphosphate hydrolases"/>
    <property type="match status" value="1"/>
</dbReference>
<dbReference type="InterPro" id="IPR050093">
    <property type="entry name" value="ABC_SmlMolc_Importer"/>
</dbReference>
<dbReference type="PANTHER" id="PTHR42781:SF4">
    <property type="entry name" value="SPERMIDINE_PUTRESCINE IMPORT ATP-BINDING PROTEIN POTA"/>
    <property type="match status" value="1"/>
</dbReference>
<accession>A0A507ZVI1</accession>
<evidence type="ECO:0000256" key="4">
    <source>
        <dbReference type="ARBA" id="ARBA00022741"/>
    </source>
</evidence>
<dbReference type="GO" id="GO:0016887">
    <property type="term" value="F:ATP hydrolysis activity"/>
    <property type="evidence" value="ECO:0007669"/>
    <property type="project" value="InterPro"/>
</dbReference>
<evidence type="ECO:0000259" key="9">
    <source>
        <dbReference type="PROSITE" id="PS50893"/>
    </source>
</evidence>
<dbReference type="InterPro" id="IPR027417">
    <property type="entry name" value="P-loop_NTPase"/>
</dbReference>
<keyword evidence="8" id="KW-0472">Membrane</keyword>
<dbReference type="InterPro" id="IPR003439">
    <property type="entry name" value="ABC_transporter-like_ATP-bd"/>
</dbReference>
<dbReference type="Gene3D" id="3.40.50.300">
    <property type="entry name" value="P-loop containing nucleotide triphosphate hydrolases"/>
    <property type="match status" value="1"/>
</dbReference>
<evidence type="ECO:0000256" key="5">
    <source>
        <dbReference type="ARBA" id="ARBA00022840"/>
    </source>
</evidence>
<evidence type="ECO:0000256" key="3">
    <source>
        <dbReference type="ARBA" id="ARBA00022496"/>
    </source>
</evidence>
<dbReference type="OrthoDB" id="9802264at2"/>